<evidence type="ECO:0000313" key="4">
    <source>
        <dbReference type="Proteomes" id="UP000501179"/>
    </source>
</evidence>
<sequence length="851" mass="87409">MSGSAVRGRTVLGRALRGRAATGRASHRRRAGGVCALLGALVLAVLPLPPGGEARAAEQERASSAVTVQGRKGTLDDFSDLKVTVDQTKDLRSQGVRVSWTGGKPTTGYPSYNYLQVMQCWGDDPAGPDREQCVFGVAKKGDKGGGLVALRQLDGDPAETEYVNNGTAESFVPFRPANGEPPTTGSRDFTYFSNLDTNEELFGITRADGTGDLVFPVQTAREAPHLGCGERLGTSTAAKVRDCWLVVVPRGEHDVDGTGGNNQMLQSSPLSTSNWAQRLVFPMGFQPVGDGCALDKAERRMIGSEMATDAITSWQSRLCAGGATRFTFSQSGEDFARSQITAPTDSAPGLAFTIDPVEAPDDAPPVVHAPVALSGLTVGFFWEREGRTQVADIKLTPRLLAKILTASYVNDVRLMTGAESKVPAHLAGNAASIVVDPEFLQLNPQFQEGALNPLANAGAIMVIGDVSDVNAIVWRYVQADSEARSFLEGAADPWGTKVNPYYRELDLDSKVPVDFPKADPTETELTSDGKSITYGQLDWAPYVADMHQGALFVRRGSNGGKSRIEQDTSAPEGVKLVGVPPTHGSRRAYGLVDTASAARYQLGVAALRTSDGRFVKPTEASMLKAVAGMKDTAVPGVRAADPGQARDGAYPLTTLTYAAASTGLETSVRQDYARVLRYAAGQGQTPGYGPGELPPGYVPLPAALRRQTEAAADRLERGDPDAGASEDPAGSASSGGGGAGSGGSGSGPGPDGGAGSAGGSGGDAGGGAAGTGGGGAASADSAAGAGPGSGAPATPPADSANGPKNVARSGGMTPGGVLGVVRWVLLGVLVAGGAAALAGPVLLRISVRRPT</sequence>
<keyword evidence="2" id="KW-1133">Transmembrane helix</keyword>
<feature type="compositionally biased region" description="Low complexity" evidence="1">
    <location>
        <begin position="721"/>
        <end position="732"/>
    </location>
</feature>
<organism evidence="3 4">
    <name type="scientific">Streptomyces liangshanensis</name>
    <dbReference type="NCBI Taxonomy" id="2717324"/>
    <lineage>
        <taxon>Bacteria</taxon>
        <taxon>Bacillati</taxon>
        <taxon>Actinomycetota</taxon>
        <taxon>Actinomycetes</taxon>
        <taxon>Kitasatosporales</taxon>
        <taxon>Streptomycetaceae</taxon>
        <taxon>Streptomyces</taxon>
    </lineage>
</organism>
<accession>A0A6G9GS34</accession>
<dbReference type="RefSeq" id="WP_167021934.1">
    <property type="nucleotide sequence ID" value="NZ_CP050177.1"/>
</dbReference>
<evidence type="ECO:0000313" key="3">
    <source>
        <dbReference type="EMBL" id="QIQ00886.1"/>
    </source>
</evidence>
<dbReference type="EMBL" id="CP050177">
    <property type="protein sequence ID" value="QIQ00886.1"/>
    <property type="molecule type" value="Genomic_DNA"/>
</dbReference>
<dbReference type="SUPFAM" id="SSF53850">
    <property type="entry name" value="Periplasmic binding protein-like II"/>
    <property type="match status" value="1"/>
</dbReference>
<keyword evidence="2" id="KW-0472">Membrane</keyword>
<evidence type="ECO:0008006" key="5">
    <source>
        <dbReference type="Google" id="ProtNLM"/>
    </source>
</evidence>
<evidence type="ECO:0000256" key="1">
    <source>
        <dbReference type="SAM" id="MobiDB-lite"/>
    </source>
</evidence>
<feature type="compositionally biased region" description="Gly residues" evidence="1">
    <location>
        <begin position="733"/>
        <end position="776"/>
    </location>
</feature>
<feature type="compositionally biased region" description="Low complexity" evidence="1">
    <location>
        <begin position="777"/>
        <end position="800"/>
    </location>
</feature>
<keyword evidence="2" id="KW-0812">Transmembrane</keyword>
<feature type="region of interest" description="Disordered" evidence="1">
    <location>
        <begin position="709"/>
        <end position="808"/>
    </location>
</feature>
<feature type="compositionally biased region" description="Basic and acidic residues" evidence="1">
    <location>
        <begin position="709"/>
        <end position="720"/>
    </location>
</feature>
<feature type="transmembrane region" description="Helical" evidence="2">
    <location>
        <begin position="823"/>
        <end position="843"/>
    </location>
</feature>
<proteinExistence type="predicted"/>
<dbReference type="KEGG" id="slia:HA039_07560"/>
<dbReference type="Gene3D" id="3.40.190.10">
    <property type="entry name" value="Periplasmic binding protein-like II"/>
    <property type="match status" value="1"/>
</dbReference>
<protein>
    <recommendedName>
        <fullName evidence="5">PBP domain-containing protein</fullName>
    </recommendedName>
</protein>
<keyword evidence="4" id="KW-1185">Reference proteome</keyword>
<name>A0A6G9GS34_9ACTN</name>
<dbReference type="AlphaFoldDB" id="A0A6G9GS34"/>
<reference evidence="3 4" key="1">
    <citation type="submission" date="2020-03" db="EMBL/GenBank/DDBJ databases">
        <title>A novel species.</title>
        <authorList>
            <person name="Gao J."/>
        </authorList>
    </citation>
    <scope>NUCLEOTIDE SEQUENCE [LARGE SCALE GENOMIC DNA]</scope>
    <source>
        <strain evidence="3 4">QMT-12</strain>
    </source>
</reference>
<evidence type="ECO:0000256" key="2">
    <source>
        <dbReference type="SAM" id="Phobius"/>
    </source>
</evidence>
<dbReference type="Proteomes" id="UP000501179">
    <property type="component" value="Chromosome"/>
</dbReference>
<gene>
    <name evidence="3" type="ORF">HA039_07560</name>
</gene>